<sequence>MSPSPFSFATAFLFAALVFGKSAAEVASPLFGLCFNPENVTSLYQANLDNLLASLYKNVPATGFGTHSVGRYPNQVYGLALCRGDVSPSDCSTCLSNARDEIPKICPNDQGVIVGYDNCLLKFDDADFLGKIDLSNRFYLYNVNNVTNPAVFNKNTRELLTKLAEDIYMAPNLFASGEAKGYTSPLKKKKGVLYGMVQCTRDLSASDCKKCLDEIIGELPSCCDGKEGGRVISGSCNFRYEVYPFLSGN</sequence>
<organism evidence="1 2">
    <name type="scientific">Melastoma candidum</name>
    <dbReference type="NCBI Taxonomy" id="119954"/>
    <lineage>
        <taxon>Eukaryota</taxon>
        <taxon>Viridiplantae</taxon>
        <taxon>Streptophyta</taxon>
        <taxon>Embryophyta</taxon>
        <taxon>Tracheophyta</taxon>
        <taxon>Spermatophyta</taxon>
        <taxon>Magnoliopsida</taxon>
        <taxon>eudicotyledons</taxon>
        <taxon>Gunneridae</taxon>
        <taxon>Pentapetalae</taxon>
        <taxon>rosids</taxon>
        <taxon>malvids</taxon>
        <taxon>Myrtales</taxon>
        <taxon>Melastomataceae</taxon>
        <taxon>Melastomatoideae</taxon>
        <taxon>Melastomateae</taxon>
        <taxon>Melastoma</taxon>
    </lineage>
</organism>
<protein>
    <submittedName>
        <fullName evidence="1">Uncharacterized protein</fullName>
    </submittedName>
</protein>
<gene>
    <name evidence="1" type="ORF">MLD38_009130</name>
</gene>
<proteinExistence type="predicted"/>
<evidence type="ECO:0000313" key="1">
    <source>
        <dbReference type="EMBL" id="KAI4383271.1"/>
    </source>
</evidence>
<accession>A0ACB9RZM0</accession>
<evidence type="ECO:0000313" key="2">
    <source>
        <dbReference type="Proteomes" id="UP001057402"/>
    </source>
</evidence>
<keyword evidence="2" id="KW-1185">Reference proteome</keyword>
<reference evidence="2" key="1">
    <citation type="journal article" date="2023" name="Front. Plant Sci.">
        <title>Chromosomal-level genome assembly of Melastoma candidum provides insights into trichome evolution.</title>
        <authorList>
            <person name="Zhong Y."/>
            <person name="Wu W."/>
            <person name="Sun C."/>
            <person name="Zou P."/>
            <person name="Liu Y."/>
            <person name="Dai S."/>
            <person name="Zhou R."/>
        </authorList>
    </citation>
    <scope>NUCLEOTIDE SEQUENCE [LARGE SCALE GENOMIC DNA]</scope>
</reference>
<comment type="caution">
    <text evidence="1">The sequence shown here is derived from an EMBL/GenBank/DDBJ whole genome shotgun (WGS) entry which is preliminary data.</text>
</comment>
<name>A0ACB9RZM0_9MYRT</name>
<dbReference type="Proteomes" id="UP001057402">
    <property type="component" value="Chromosome 3"/>
</dbReference>
<dbReference type="EMBL" id="CM042882">
    <property type="protein sequence ID" value="KAI4383271.1"/>
    <property type="molecule type" value="Genomic_DNA"/>
</dbReference>